<feature type="domain" description="Restriction system protein Mrr-like N-terminal" evidence="1">
    <location>
        <begin position="6"/>
        <end position="91"/>
    </location>
</feature>
<accession>A0A1I4GJU8</accession>
<keyword evidence="3" id="KW-1185">Reference proteome</keyword>
<dbReference type="InterPro" id="IPR025745">
    <property type="entry name" value="Mrr-like_N_dom"/>
</dbReference>
<dbReference type="Proteomes" id="UP000199533">
    <property type="component" value="Unassembled WGS sequence"/>
</dbReference>
<dbReference type="AlphaFoldDB" id="A0A1I4GJU8"/>
<dbReference type="EMBL" id="FOSP01000056">
    <property type="protein sequence ID" value="SFL29800.1"/>
    <property type="molecule type" value="Genomic_DNA"/>
</dbReference>
<dbReference type="STRING" id="52441.SAMN05216302_10564"/>
<dbReference type="RefSeq" id="WP_244531979.1">
    <property type="nucleotide sequence ID" value="NZ_FOSP01000056.1"/>
</dbReference>
<sequence length="168" mass="19206">MAIPDYQTLMLPVLKLAPDNRKHKFSQEVEKLADEFKLTADERSELLPSGSQVLFTNRVGWARSYLKQAGLLDSPKRGFFIITHEGNNLLAENPEKIDIALLEQYPEFIEFKNRKKEKNESDIKIESSFDLESNLTPEDALASAYNKLRSTLESRNSGSGKRCFTFVF</sequence>
<evidence type="ECO:0000313" key="2">
    <source>
        <dbReference type="EMBL" id="SFL29800.1"/>
    </source>
</evidence>
<proteinExistence type="predicted"/>
<name>A0A1I4GJU8_9PROT</name>
<protein>
    <submittedName>
        <fullName evidence="2">Restriction system protein</fullName>
    </submittedName>
</protein>
<gene>
    <name evidence="2" type="ORF">SAMN05216302_10564</name>
</gene>
<reference evidence="3" key="1">
    <citation type="submission" date="2016-10" db="EMBL/GenBank/DDBJ databases">
        <authorList>
            <person name="Varghese N."/>
            <person name="Submissions S."/>
        </authorList>
    </citation>
    <scope>NUCLEOTIDE SEQUENCE [LARGE SCALE GENOMIC DNA]</scope>
    <source>
        <strain evidence="3">Nm69</strain>
    </source>
</reference>
<organism evidence="2 3">
    <name type="scientific">Nitrosomonas aestuarii</name>
    <dbReference type="NCBI Taxonomy" id="52441"/>
    <lineage>
        <taxon>Bacteria</taxon>
        <taxon>Pseudomonadati</taxon>
        <taxon>Pseudomonadota</taxon>
        <taxon>Betaproteobacteria</taxon>
        <taxon>Nitrosomonadales</taxon>
        <taxon>Nitrosomonadaceae</taxon>
        <taxon>Nitrosomonas</taxon>
    </lineage>
</organism>
<evidence type="ECO:0000259" key="1">
    <source>
        <dbReference type="Pfam" id="PF14338"/>
    </source>
</evidence>
<dbReference type="Pfam" id="PF14338">
    <property type="entry name" value="Mrr_N"/>
    <property type="match status" value="1"/>
</dbReference>
<evidence type="ECO:0000313" key="3">
    <source>
        <dbReference type="Proteomes" id="UP000199533"/>
    </source>
</evidence>